<protein>
    <submittedName>
        <fullName evidence="1">Uncharacterized protein</fullName>
    </submittedName>
</protein>
<organism evidence="1 2">
    <name type="scientific">Streptomyces griseochromogenes</name>
    <dbReference type="NCBI Taxonomy" id="68214"/>
    <lineage>
        <taxon>Bacteria</taxon>
        <taxon>Bacillati</taxon>
        <taxon>Actinomycetota</taxon>
        <taxon>Actinomycetes</taxon>
        <taxon>Kitasatosporales</taxon>
        <taxon>Streptomycetaceae</taxon>
        <taxon>Streptomyces</taxon>
    </lineage>
</organism>
<dbReference type="Proteomes" id="UP001519309">
    <property type="component" value="Unassembled WGS sequence"/>
</dbReference>
<gene>
    <name evidence="1" type="ORF">J2Z21_005098</name>
</gene>
<dbReference type="RefSeq" id="WP_159399929.1">
    <property type="nucleotide sequence ID" value="NZ_CP016279.1"/>
</dbReference>
<dbReference type="EMBL" id="JAGGLP010000010">
    <property type="protein sequence ID" value="MBP2052116.1"/>
    <property type="molecule type" value="Genomic_DNA"/>
</dbReference>
<evidence type="ECO:0000313" key="1">
    <source>
        <dbReference type="EMBL" id="MBP2052116.1"/>
    </source>
</evidence>
<name>A0ABS4LXJ0_9ACTN</name>
<accession>A0ABS4LXJ0</accession>
<comment type="caution">
    <text evidence="1">The sequence shown here is derived from an EMBL/GenBank/DDBJ whole genome shotgun (WGS) entry which is preliminary data.</text>
</comment>
<sequence>MVASAGIIFTAAPGAHLKALLPSQGLLTATSRSEATTWTATVFEPHSAASPSARSDR</sequence>
<keyword evidence="2" id="KW-1185">Reference proteome</keyword>
<evidence type="ECO:0000313" key="2">
    <source>
        <dbReference type="Proteomes" id="UP001519309"/>
    </source>
</evidence>
<reference evidence="1 2" key="1">
    <citation type="submission" date="2021-03" db="EMBL/GenBank/DDBJ databases">
        <title>Genomic Encyclopedia of Type Strains, Phase IV (KMG-IV): sequencing the most valuable type-strain genomes for metagenomic binning, comparative biology and taxonomic classification.</title>
        <authorList>
            <person name="Goeker M."/>
        </authorList>
    </citation>
    <scope>NUCLEOTIDE SEQUENCE [LARGE SCALE GENOMIC DNA]</scope>
    <source>
        <strain evidence="1 2">DSM 40499</strain>
    </source>
</reference>
<proteinExistence type="predicted"/>